<evidence type="ECO:0000313" key="2">
    <source>
        <dbReference type="EMBL" id="CAJ1082078.1"/>
    </source>
</evidence>
<dbReference type="AlphaFoldDB" id="A0AAV1H898"/>
<proteinExistence type="predicted"/>
<keyword evidence="2" id="KW-0378">Hydrolase</keyword>
<feature type="compositionally biased region" description="Acidic residues" evidence="1">
    <location>
        <begin position="339"/>
        <end position="391"/>
    </location>
</feature>
<dbReference type="EMBL" id="OY660883">
    <property type="protein sequence ID" value="CAJ1082078.1"/>
    <property type="molecule type" value="Genomic_DNA"/>
</dbReference>
<reference evidence="2" key="1">
    <citation type="submission" date="2023-08" db="EMBL/GenBank/DDBJ databases">
        <authorList>
            <person name="Alioto T."/>
            <person name="Alioto T."/>
            <person name="Gomez Garrido J."/>
        </authorList>
    </citation>
    <scope>NUCLEOTIDE SEQUENCE</scope>
</reference>
<sequence>MSLSTSRMEQNFTLKTTTTLQTVIHMYLDDLLAVMEDQQKTEFTDPEITRIIVDMCASITEVISNGLLEIFERRSEIQVYLSPGSVESEEGFTVSKWDVYQYIGNVGEVITHTVADIEGAGDIYFPQAGEVTELVLEAVSMKLNSKLSKTSCTEAIAPREIFKSLLIQQSEHIRRILTLSPRVWNILKKLGAEERKMSTLEPVEEIKAVSQTEQEDKVLETTHTPASSLQESILKFDIEEANEITARKLKEATNFDFQGFVEEADMLLSEESQDSEDSLEIQTEGDHFMLCKTKDNVSITVREFSKVVHSPKSGVGSQTEAEGHTCPTPMQEEVQSLTAEEEKEEACSDEEEEEDAYSDEEEEEDAYSDEEEEEEACSAKQEEEEACSVEEEEQSVFREYINPADELVSLVWDIILIELIHMVMKGFPTTGPPPNFSSVAMRLKRILVAEKRGADVNINCSHKKILKICKAVHKDLSKEFGKEGLWNGLMVQDETVIEAVVDSLNKHLSPKRPNPVKSYFMDIARLRDAGDTRRKLQALGKFKRVLSVQAPEFVDHHQKDAHEFLTPVLGQMRDLAAPLRQVASILGRTYRCPVERNLVFRMQNCRKCKR</sequence>
<protein>
    <submittedName>
        <fullName evidence="2">Ubiquitin carboxyl-terminal hydrolase 37-like</fullName>
    </submittedName>
</protein>
<evidence type="ECO:0000256" key="1">
    <source>
        <dbReference type="SAM" id="MobiDB-lite"/>
    </source>
</evidence>
<dbReference type="Proteomes" id="UP001178508">
    <property type="component" value="Chromosome 20"/>
</dbReference>
<evidence type="ECO:0000313" key="3">
    <source>
        <dbReference type="Proteomes" id="UP001178508"/>
    </source>
</evidence>
<organism evidence="2 3">
    <name type="scientific">Xyrichtys novacula</name>
    <name type="common">Pearly razorfish</name>
    <name type="synonym">Hemipteronotus novacula</name>
    <dbReference type="NCBI Taxonomy" id="13765"/>
    <lineage>
        <taxon>Eukaryota</taxon>
        <taxon>Metazoa</taxon>
        <taxon>Chordata</taxon>
        <taxon>Craniata</taxon>
        <taxon>Vertebrata</taxon>
        <taxon>Euteleostomi</taxon>
        <taxon>Actinopterygii</taxon>
        <taxon>Neopterygii</taxon>
        <taxon>Teleostei</taxon>
        <taxon>Neoteleostei</taxon>
        <taxon>Acanthomorphata</taxon>
        <taxon>Eupercaria</taxon>
        <taxon>Labriformes</taxon>
        <taxon>Labridae</taxon>
        <taxon>Xyrichtys</taxon>
    </lineage>
</organism>
<accession>A0AAV1H898</accession>
<name>A0AAV1H898_XYRNO</name>
<feature type="region of interest" description="Disordered" evidence="1">
    <location>
        <begin position="308"/>
        <end position="391"/>
    </location>
</feature>
<dbReference type="GO" id="GO:0016787">
    <property type="term" value="F:hydrolase activity"/>
    <property type="evidence" value="ECO:0007669"/>
    <property type="project" value="UniProtKB-KW"/>
</dbReference>
<keyword evidence="3" id="KW-1185">Reference proteome</keyword>
<gene>
    <name evidence="2" type="ORF">XNOV1_A003058</name>
</gene>